<dbReference type="SUPFAM" id="SSF53822">
    <property type="entry name" value="Periplasmic binding protein-like I"/>
    <property type="match status" value="1"/>
</dbReference>
<dbReference type="Pfam" id="PF13377">
    <property type="entry name" value="Peripla_BP_3"/>
    <property type="match status" value="1"/>
</dbReference>
<name>A0A1Q2CNG5_9ACTN</name>
<dbReference type="Gene3D" id="1.10.260.40">
    <property type="entry name" value="lambda repressor-like DNA-binding domains"/>
    <property type="match status" value="1"/>
</dbReference>
<dbReference type="SMART" id="SM00354">
    <property type="entry name" value="HTH_LACI"/>
    <property type="match status" value="1"/>
</dbReference>
<evidence type="ECO:0000259" key="5">
    <source>
        <dbReference type="PROSITE" id="PS50932"/>
    </source>
</evidence>
<evidence type="ECO:0000313" key="7">
    <source>
        <dbReference type="Proteomes" id="UP000188145"/>
    </source>
</evidence>
<keyword evidence="2" id="KW-0805">Transcription regulation</keyword>
<evidence type="ECO:0000256" key="3">
    <source>
        <dbReference type="ARBA" id="ARBA00023125"/>
    </source>
</evidence>
<dbReference type="STRING" id="1332264.BW730_09210"/>
<dbReference type="GO" id="GO:0003700">
    <property type="term" value="F:DNA-binding transcription factor activity"/>
    <property type="evidence" value="ECO:0007669"/>
    <property type="project" value="TreeGrafter"/>
</dbReference>
<protein>
    <recommendedName>
        <fullName evidence="5">HTH lacI-type domain-containing protein</fullName>
    </recommendedName>
</protein>
<dbReference type="Gene3D" id="3.40.50.2300">
    <property type="match status" value="2"/>
</dbReference>
<dbReference type="GO" id="GO:0000976">
    <property type="term" value="F:transcription cis-regulatory region binding"/>
    <property type="evidence" value="ECO:0007669"/>
    <property type="project" value="TreeGrafter"/>
</dbReference>
<evidence type="ECO:0000313" key="6">
    <source>
        <dbReference type="EMBL" id="AQP47644.1"/>
    </source>
</evidence>
<dbReference type="RefSeq" id="WP_077685973.1">
    <property type="nucleotide sequence ID" value="NZ_CP019606.1"/>
</dbReference>
<dbReference type="Proteomes" id="UP000188145">
    <property type="component" value="Chromosome"/>
</dbReference>
<reference evidence="7" key="1">
    <citation type="submission" date="2017-02" db="EMBL/GenBank/DDBJ databases">
        <title>Tessaracoccus aquaemaris sp. nov., isolated from the intestine of a Korean rockfish, Sebastes schlegelii, in a marine aquaculture pond.</title>
        <authorList>
            <person name="Tak E.J."/>
            <person name="Bae J.-W."/>
        </authorList>
    </citation>
    <scope>NUCLEOTIDE SEQUENCE [LARGE SCALE GENOMIC DNA]</scope>
    <source>
        <strain evidence="7">NSG39</strain>
    </source>
</reference>
<dbReference type="InterPro" id="IPR046335">
    <property type="entry name" value="LacI/GalR-like_sensor"/>
</dbReference>
<dbReference type="InterPro" id="IPR000843">
    <property type="entry name" value="HTH_LacI"/>
</dbReference>
<dbReference type="KEGG" id="tes:BW730_09210"/>
<keyword evidence="4" id="KW-0804">Transcription</keyword>
<proteinExistence type="predicted"/>
<dbReference type="CDD" id="cd01392">
    <property type="entry name" value="HTH_LacI"/>
    <property type="match status" value="1"/>
</dbReference>
<dbReference type="SUPFAM" id="SSF47413">
    <property type="entry name" value="lambda repressor-like DNA-binding domains"/>
    <property type="match status" value="1"/>
</dbReference>
<feature type="domain" description="HTH lacI-type" evidence="5">
    <location>
        <begin position="7"/>
        <end position="65"/>
    </location>
</feature>
<evidence type="ECO:0000256" key="1">
    <source>
        <dbReference type="ARBA" id="ARBA00022491"/>
    </source>
</evidence>
<keyword evidence="1" id="KW-0678">Repressor</keyword>
<dbReference type="AlphaFoldDB" id="A0A1Q2CNG5"/>
<dbReference type="PANTHER" id="PTHR30146:SF148">
    <property type="entry name" value="HTH-TYPE TRANSCRIPTIONAL REPRESSOR PURR-RELATED"/>
    <property type="match status" value="1"/>
</dbReference>
<accession>A0A1Q2CNG5</accession>
<evidence type="ECO:0000256" key="4">
    <source>
        <dbReference type="ARBA" id="ARBA00023163"/>
    </source>
</evidence>
<keyword evidence="3" id="KW-0238">DNA-binding</keyword>
<dbReference type="PROSITE" id="PS50932">
    <property type="entry name" value="HTH_LACI_2"/>
    <property type="match status" value="1"/>
</dbReference>
<evidence type="ECO:0000256" key="2">
    <source>
        <dbReference type="ARBA" id="ARBA00023015"/>
    </source>
</evidence>
<dbReference type="EMBL" id="CP019606">
    <property type="protein sequence ID" value="AQP47644.1"/>
    <property type="molecule type" value="Genomic_DNA"/>
</dbReference>
<keyword evidence="7" id="KW-1185">Reference proteome</keyword>
<dbReference type="Pfam" id="PF00356">
    <property type="entry name" value="LacI"/>
    <property type="match status" value="1"/>
</dbReference>
<organism evidence="6 7">
    <name type="scientific">Tessaracoccus aquimaris</name>
    <dbReference type="NCBI Taxonomy" id="1332264"/>
    <lineage>
        <taxon>Bacteria</taxon>
        <taxon>Bacillati</taxon>
        <taxon>Actinomycetota</taxon>
        <taxon>Actinomycetes</taxon>
        <taxon>Propionibacteriales</taxon>
        <taxon>Propionibacteriaceae</taxon>
        <taxon>Tessaracoccus</taxon>
    </lineage>
</organism>
<dbReference type="PANTHER" id="PTHR30146">
    <property type="entry name" value="LACI-RELATED TRANSCRIPTIONAL REPRESSOR"/>
    <property type="match status" value="1"/>
</dbReference>
<dbReference type="InterPro" id="IPR010982">
    <property type="entry name" value="Lambda_DNA-bd_dom_sf"/>
</dbReference>
<dbReference type="OrthoDB" id="4013327at2"/>
<dbReference type="InterPro" id="IPR028082">
    <property type="entry name" value="Peripla_BP_I"/>
</dbReference>
<gene>
    <name evidence="6" type="ORF">BW730_09210</name>
</gene>
<sequence length="335" mass="36002">MSKPARPTQADVARLAGVSVATVSYVASGRSSRSKPASPETQERVLAAMEELGYRPQWAARALRRQRTGLLAVLTYAPLNPWAEELLNQVQEVAAGRATETVILRYTDDEHLARQVKLIRGGLADAVLVLGLEDMPENIQARLAGLPVPVLAIANDGPKQISLVRQREQGAIVDLFAHLAERGVTAFHYVAEASHIHRRVRARRTGWVTEAANALGFDPVVHHITALPTPTEVAAVMDKVATDGSSALVCASDRTAIPLLWASLSRGVSVPDQLRISGMGNIVEGEVSTPALTTLGVRSPDYRAAIEHLLSRVEEPSLGPTAVDVPWEMVIRGSA</sequence>